<organism evidence="1 2">
    <name type="scientific">Ligilactobacillus ruminis</name>
    <dbReference type="NCBI Taxonomy" id="1623"/>
    <lineage>
        <taxon>Bacteria</taxon>
        <taxon>Bacillati</taxon>
        <taxon>Bacillota</taxon>
        <taxon>Bacilli</taxon>
        <taxon>Lactobacillales</taxon>
        <taxon>Lactobacillaceae</taxon>
        <taxon>Ligilactobacillus</taxon>
    </lineage>
</organism>
<sequence length="521" mass="58933">MIKDVETGQKVLESIATLNEAAYELYKMVQNDSEQTADFVKTMQTLFLSLRAGVGSLVNEERALKTDLLLDNALTALNRALSLEEKKAQLKVITNELIPAVGESYVDLLFWGTCYPDNDRMFDYYNNQMRAFYPAPVPDKKRHYKYDLSIGVMLVDNLAQVKKCLEALNKAIPANLRCEFILYNDGCGQEVAAYLDTLDAPNVKIINYKNAVKMPSVIWQLVEGKQVLFLTSADILYPQAISNMVSCLAFNGRIGAVSPVLLSEAKEVDETSNPYLYRQKSELKSDIILARSDEILMPTLLGAYFPFAVERYNVYAYRAMSLIGRRNGKLLVEAGDAYAVTKDIVVDADALLDGIKPFEDIFGINPLLSQNLAQDLLDTLDYDKKERRVDILGINSDFGINLLEIQARVRQESQNLRTNIYSLTEQDAYARDLESIAKKSKLVKNWAQDFDKCFPNARFDYILIEHPSEGLMNLVVMLKILERLKDGGILAIHTLDEKMPLNDYEPKKVVGDWQILYKDGE</sequence>
<protein>
    <recommendedName>
        <fullName evidence="3">Glycosyltransferase</fullName>
    </recommendedName>
</protein>
<evidence type="ECO:0000313" key="1">
    <source>
        <dbReference type="EMBL" id="SEM94072.1"/>
    </source>
</evidence>
<dbReference type="EMBL" id="FOCC01000015">
    <property type="protein sequence ID" value="SEM94072.1"/>
    <property type="molecule type" value="Genomic_DNA"/>
</dbReference>
<comment type="caution">
    <text evidence="1">The sequence shown here is derived from an EMBL/GenBank/DDBJ whole genome shotgun (WGS) entry which is preliminary data.</text>
</comment>
<accession>A0ABY1ADS6</accession>
<dbReference type="SUPFAM" id="SSF53448">
    <property type="entry name" value="Nucleotide-diphospho-sugar transferases"/>
    <property type="match status" value="1"/>
</dbReference>
<proteinExistence type="predicted"/>
<dbReference type="Gene3D" id="3.90.550.10">
    <property type="entry name" value="Spore Coat Polysaccharide Biosynthesis Protein SpsA, Chain A"/>
    <property type="match status" value="1"/>
</dbReference>
<dbReference type="Proteomes" id="UP000182089">
    <property type="component" value="Unassembled WGS sequence"/>
</dbReference>
<dbReference type="InterPro" id="IPR029044">
    <property type="entry name" value="Nucleotide-diphossugar_trans"/>
</dbReference>
<dbReference type="SUPFAM" id="SSF53335">
    <property type="entry name" value="S-adenosyl-L-methionine-dependent methyltransferases"/>
    <property type="match status" value="1"/>
</dbReference>
<reference evidence="1 2" key="1">
    <citation type="submission" date="2016-10" db="EMBL/GenBank/DDBJ databases">
        <authorList>
            <person name="Varghese N."/>
            <person name="Submissions S."/>
        </authorList>
    </citation>
    <scope>NUCLEOTIDE SEQUENCE [LARGE SCALE GENOMIC DNA]</scope>
    <source>
        <strain evidence="1 2">WC1T17</strain>
    </source>
</reference>
<evidence type="ECO:0008006" key="3">
    <source>
        <dbReference type="Google" id="ProtNLM"/>
    </source>
</evidence>
<dbReference type="InterPro" id="IPR029063">
    <property type="entry name" value="SAM-dependent_MTases_sf"/>
</dbReference>
<gene>
    <name evidence="1" type="ORF">SAMN05216431_1157</name>
</gene>
<evidence type="ECO:0000313" key="2">
    <source>
        <dbReference type="Proteomes" id="UP000182089"/>
    </source>
</evidence>
<name>A0ABY1ADS6_9LACO</name>